<reference evidence="1 2" key="1">
    <citation type="submission" date="2015-01" db="EMBL/GenBank/DDBJ databases">
        <title>Evolution of Trichinella species and genotypes.</title>
        <authorList>
            <person name="Korhonen P.K."/>
            <person name="Edoardo P."/>
            <person name="Giuseppe L.R."/>
            <person name="Gasser R.B."/>
        </authorList>
    </citation>
    <scope>NUCLEOTIDE SEQUENCE [LARGE SCALE GENOMIC DNA]</scope>
    <source>
        <strain evidence="1">ISS1029</strain>
    </source>
</reference>
<gene>
    <name evidence="1" type="ORF">T11_15191</name>
</gene>
<evidence type="ECO:0000313" key="1">
    <source>
        <dbReference type="EMBL" id="KRZ13071.1"/>
    </source>
</evidence>
<protein>
    <submittedName>
        <fullName evidence="1">Uncharacterized protein</fullName>
    </submittedName>
</protein>
<name>A0A0V1HRX7_9BILA</name>
<accession>A0A0V1HRX7</accession>
<proteinExistence type="predicted"/>
<evidence type="ECO:0000313" key="2">
    <source>
        <dbReference type="Proteomes" id="UP000055024"/>
    </source>
</evidence>
<dbReference type="Proteomes" id="UP000055024">
    <property type="component" value="Unassembled WGS sequence"/>
</dbReference>
<dbReference type="AlphaFoldDB" id="A0A0V1HRX7"/>
<dbReference type="EMBL" id="JYDP01000035">
    <property type="protein sequence ID" value="KRZ13071.1"/>
    <property type="molecule type" value="Genomic_DNA"/>
</dbReference>
<comment type="caution">
    <text evidence="1">The sequence shown here is derived from an EMBL/GenBank/DDBJ whole genome shotgun (WGS) entry which is preliminary data.</text>
</comment>
<keyword evidence="2" id="KW-1185">Reference proteome</keyword>
<organism evidence="1 2">
    <name type="scientific">Trichinella zimbabwensis</name>
    <dbReference type="NCBI Taxonomy" id="268475"/>
    <lineage>
        <taxon>Eukaryota</taxon>
        <taxon>Metazoa</taxon>
        <taxon>Ecdysozoa</taxon>
        <taxon>Nematoda</taxon>
        <taxon>Enoplea</taxon>
        <taxon>Dorylaimia</taxon>
        <taxon>Trichinellida</taxon>
        <taxon>Trichinellidae</taxon>
        <taxon>Trichinella</taxon>
    </lineage>
</organism>
<sequence>MKDMPHRNLIVKLWLRTPDMRLLSILEIFFHLDNPAGQLLSFSKGQTTVLRLLQAATRVYRSPFDP</sequence>